<evidence type="ECO:0000313" key="4">
    <source>
        <dbReference type="Proteomes" id="UP000627573"/>
    </source>
</evidence>
<keyword evidence="4" id="KW-1185">Reference proteome</keyword>
<evidence type="ECO:0000313" key="1">
    <source>
        <dbReference type="EMBL" id="KAB2586080.1"/>
    </source>
</evidence>
<proteinExistence type="predicted"/>
<dbReference type="AlphaFoldDB" id="A0A5N5E9K7"/>
<sequence>MARPHKGPRGFIATRAPECQHNVYEQRAREIGLPSGDYAVLVLALVHGFDVPDYIIVQLDPESLHRLDPGQYASSNVQVDRLVAAVERRSRPQQLRMVGT</sequence>
<dbReference type="EMBL" id="MRBO01000249">
    <property type="protein sequence ID" value="KAB2586080.1"/>
    <property type="molecule type" value="Genomic_DNA"/>
</dbReference>
<comment type="caution">
    <text evidence="1">The sequence shown here is derived from an EMBL/GenBank/DDBJ whole genome shotgun (WGS) entry which is preliminary data.</text>
</comment>
<reference evidence="1 3" key="1">
    <citation type="journal article" date="2017" name="Poromechanics V (2013)">
        <title>Genomic Characterization of the Arsenic-Tolerant Actinobacterium, &lt;i&gt;Rhodococcus erythropolis&lt;/i&gt; S43.</title>
        <authorList>
            <person name="Retamal-Morales G."/>
            <person name="Mehnert M."/>
            <person name="Schwabe R."/>
            <person name="Tischler D."/>
            <person name="Schloemann M."/>
            <person name="Levican G.J."/>
        </authorList>
    </citation>
    <scope>NUCLEOTIDE SEQUENCE [LARGE SCALE GENOMIC DNA]</scope>
    <source>
        <strain evidence="1 3">S43</strain>
    </source>
</reference>
<name>A0A5N5E9K7_RHOER</name>
<evidence type="ECO:0000313" key="2">
    <source>
        <dbReference type="EMBL" id="MBH5141468.1"/>
    </source>
</evidence>
<organism evidence="1 3">
    <name type="scientific">Rhodococcus erythropolis</name>
    <name type="common">Arthrobacter picolinophilus</name>
    <dbReference type="NCBI Taxonomy" id="1833"/>
    <lineage>
        <taxon>Bacteria</taxon>
        <taxon>Bacillati</taxon>
        <taxon>Actinomycetota</taxon>
        <taxon>Actinomycetes</taxon>
        <taxon>Mycobacteriales</taxon>
        <taxon>Nocardiaceae</taxon>
        <taxon>Rhodococcus</taxon>
        <taxon>Rhodococcus erythropolis group</taxon>
    </lineage>
</organism>
<evidence type="ECO:0000313" key="3">
    <source>
        <dbReference type="Proteomes" id="UP000325576"/>
    </source>
</evidence>
<dbReference type="RefSeq" id="WP_042446037.1">
    <property type="nucleotide sequence ID" value="NZ_CP011297.1"/>
</dbReference>
<gene>
    <name evidence="1" type="ORF">BS297_07485</name>
    <name evidence="2" type="ORF">I3517_02410</name>
</gene>
<accession>A0A5N5E9K7</accession>
<dbReference type="Proteomes" id="UP000325576">
    <property type="component" value="Unassembled WGS sequence"/>
</dbReference>
<dbReference type="KEGG" id="reb:XU06_30465"/>
<dbReference type="EMBL" id="JAECSB010000016">
    <property type="protein sequence ID" value="MBH5141468.1"/>
    <property type="molecule type" value="Genomic_DNA"/>
</dbReference>
<dbReference type="Proteomes" id="UP000627573">
    <property type="component" value="Unassembled WGS sequence"/>
</dbReference>
<protein>
    <submittedName>
        <fullName evidence="1">Uncharacterized protein</fullName>
    </submittedName>
</protein>
<reference evidence="2 4" key="2">
    <citation type="submission" date="2020-12" db="EMBL/GenBank/DDBJ databases">
        <title>Draft genome sequence of furan degrading bacterial strain FUR100.</title>
        <authorList>
            <person name="Woiski C."/>
        </authorList>
    </citation>
    <scope>NUCLEOTIDE SEQUENCE [LARGE SCALE GENOMIC DNA]</scope>
    <source>
        <strain evidence="2 4">FUR100</strain>
    </source>
</reference>